<protein>
    <submittedName>
        <fullName evidence="1">Uncharacterized protein</fullName>
    </submittedName>
</protein>
<evidence type="ECO:0000313" key="2">
    <source>
        <dbReference type="Proteomes" id="UP000783287"/>
    </source>
</evidence>
<reference evidence="1" key="1">
    <citation type="submission" date="2020-04" db="EMBL/GenBank/DDBJ databases">
        <authorList>
            <person name="Zhang T."/>
        </authorList>
    </citation>
    <scope>NUCLEOTIDE SEQUENCE</scope>
    <source>
        <strain evidence="1">HKST-UBA14</strain>
    </source>
</reference>
<comment type="caution">
    <text evidence="1">The sequence shown here is derived from an EMBL/GenBank/DDBJ whole genome shotgun (WGS) entry which is preliminary data.</text>
</comment>
<sequence>MELYNPEYVQFHNGNSEFGTRSKNLVVDLNRGMPLTQLVDGGGFYHAVYQCDDYPDLVVKRLKTATVPSYFQTGATLGQIWMHLMNEHDIVATHLPTHTPNSNFVVVRRQLIDCTGEEIDYSGMTHFAGEREFIVVQENIADRTDLHWGPLHQMLNDGYDEETFLTAYTRMAQQAKVLPEDQFAYSSSKQEVMAIDTNQLVSFRGLTRNNPLLEWLGVDTRRIHSSRQLAQIVRNRLYFPSSTIDYIQYQMAEEHYLYAELVAMVSETTLKNLDEEQKSFLLINGLARIWHALSLFPSAGENRYARIVRQRLFDHWHNSFQSNQHSH</sequence>
<gene>
    <name evidence="1" type="ORF">KC909_03985</name>
</gene>
<dbReference type="EMBL" id="JAGQLK010000079">
    <property type="protein sequence ID" value="MCA9383500.1"/>
    <property type="molecule type" value="Genomic_DNA"/>
</dbReference>
<reference evidence="1" key="2">
    <citation type="journal article" date="2021" name="Microbiome">
        <title>Successional dynamics and alternative stable states in a saline activated sludge microbial community over 9 years.</title>
        <authorList>
            <person name="Wang Y."/>
            <person name="Ye J."/>
            <person name="Ju F."/>
            <person name="Liu L."/>
            <person name="Boyd J.A."/>
            <person name="Deng Y."/>
            <person name="Parks D.H."/>
            <person name="Jiang X."/>
            <person name="Yin X."/>
            <person name="Woodcroft B.J."/>
            <person name="Tyson G.W."/>
            <person name="Hugenholtz P."/>
            <person name="Polz M.F."/>
            <person name="Zhang T."/>
        </authorList>
    </citation>
    <scope>NUCLEOTIDE SEQUENCE</scope>
    <source>
        <strain evidence="1">HKST-UBA14</strain>
    </source>
</reference>
<accession>A0A955L5M4</accession>
<dbReference type="Proteomes" id="UP000783287">
    <property type="component" value="Unassembled WGS sequence"/>
</dbReference>
<name>A0A955L5M4_9BACT</name>
<dbReference type="AlphaFoldDB" id="A0A955L5M4"/>
<organism evidence="1 2">
    <name type="scientific">Candidatus Dojkabacteria bacterium</name>
    <dbReference type="NCBI Taxonomy" id="2099670"/>
    <lineage>
        <taxon>Bacteria</taxon>
        <taxon>Candidatus Dojkabacteria</taxon>
    </lineage>
</organism>
<proteinExistence type="predicted"/>
<evidence type="ECO:0000313" key="1">
    <source>
        <dbReference type="EMBL" id="MCA9383500.1"/>
    </source>
</evidence>